<name>A0A9W9C5B4_9PLEO</name>
<comment type="caution">
    <text evidence="3">The sequence shown here is derived from an EMBL/GenBank/DDBJ whole genome shotgun (WGS) entry which is preliminary data.</text>
</comment>
<evidence type="ECO:0000256" key="1">
    <source>
        <dbReference type="SAM" id="Phobius"/>
    </source>
</evidence>
<gene>
    <name evidence="3" type="ORF">N0V89_011432</name>
</gene>
<dbReference type="RefSeq" id="XP_056065466.1">
    <property type="nucleotide sequence ID" value="XM_056220163.1"/>
</dbReference>
<accession>A0A9W9C5B4</accession>
<dbReference type="InterPro" id="IPR009571">
    <property type="entry name" value="SUR7/Rim9-like_fungi"/>
</dbReference>
<dbReference type="PANTHER" id="PTHR28019:SF7">
    <property type="entry name" value="SUR7 PROTEIN"/>
    <property type="match status" value="1"/>
</dbReference>
<protein>
    <recommendedName>
        <fullName evidence="5">Integral membrane protein-like protein</fullName>
    </recommendedName>
</protein>
<sequence>MRPTALIPALLSAAALVLAFLCLFAGHKKDFMEDYHVLTLNTSRLGEGVVNGTLGSDDGTLGSLWDLVPDSIQSDVSEAAGVITEKLGIEDFYSAHLLDYCFGQYTPTETPNATISASDIHKNVTGCSNQTAMFWFNPNEIIEQALNKSGLGVTLADLEWPEDVQKGLDALRIVSVTAFVLYCIAIGLIFLSFVSALVAVFTSGRLSACVNLLLGILSFLVIGLASALVTAVIEKGGDVINEKGNEIGLQANKGKKFEALTWVATALTFVAMAMWVFETCVGRRRKVAYEPAKHG</sequence>
<dbReference type="Proteomes" id="UP001140513">
    <property type="component" value="Unassembled WGS sequence"/>
</dbReference>
<dbReference type="GO" id="GO:0005886">
    <property type="term" value="C:plasma membrane"/>
    <property type="evidence" value="ECO:0007669"/>
    <property type="project" value="InterPro"/>
</dbReference>
<dbReference type="GeneID" id="80914962"/>
<dbReference type="Pfam" id="PF06687">
    <property type="entry name" value="SUR7"/>
    <property type="match status" value="1"/>
</dbReference>
<keyword evidence="1" id="KW-1133">Transmembrane helix</keyword>
<dbReference type="InterPro" id="IPR052413">
    <property type="entry name" value="SUR7_domain"/>
</dbReference>
<feature type="signal peptide" evidence="2">
    <location>
        <begin position="1"/>
        <end position="19"/>
    </location>
</feature>
<evidence type="ECO:0000313" key="3">
    <source>
        <dbReference type="EMBL" id="KAJ4345302.1"/>
    </source>
</evidence>
<dbReference type="AlphaFoldDB" id="A0A9W9C5B4"/>
<proteinExistence type="predicted"/>
<dbReference type="PANTHER" id="PTHR28019">
    <property type="entry name" value="CELL MEMBRANE PROTEIN YLR413W-RELATED"/>
    <property type="match status" value="1"/>
</dbReference>
<dbReference type="EMBL" id="JAPEUX010000009">
    <property type="protein sequence ID" value="KAJ4345302.1"/>
    <property type="molecule type" value="Genomic_DNA"/>
</dbReference>
<keyword evidence="4" id="KW-1185">Reference proteome</keyword>
<keyword evidence="2" id="KW-0732">Signal</keyword>
<evidence type="ECO:0008006" key="5">
    <source>
        <dbReference type="Google" id="ProtNLM"/>
    </source>
</evidence>
<dbReference type="GO" id="GO:0051285">
    <property type="term" value="C:cell cortex of cell tip"/>
    <property type="evidence" value="ECO:0007669"/>
    <property type="project" value="TreeGrafter"/>
</dbReference>
<evidence type="ECO:0000256" key="2">
    <source>
        <dbReference type="SAM" id="SignalP"/>
    </source>
</evidence>
<keyword evidence="1" id="KW-0812">Transmembrane</keyword>
<feature type="transmembrane region" description="Helical" evidence="1">
    <location>
        <begin position="212"/>
        <end position="233"/>
    </location>
</feature>
<dbReference type="GO" id="GO:0031505">
    <property type="term" value="P:fungal-type cell wall organization"/>
    <property type="evidence" value="ECO:0007669"/>
    <property type="project" value="TreeGrafter"/>
</dbReference>
<keyword evidence="1" id="KW-0472">Membrane</keyword>
<feature type="chain" id="PRO_5040918379" description="Integral membrane protein-like protein" evidence="2">
    <location>
        <begin position="20"/>
        <end position="295"/>
    </location>
</feature>
<feature type="transmembrane region" description="Helical" evidence="1">
    <location>
        <begin position="259"/>
        <end position="277"/>
    </location>
</feature>
<dbReference type="OrthoDB" id="4159154at2759"/>
<organism evidence="3 4">
    <name type="scientific">Didymosphaeria variabile</name>
    <dbReference type="NCBI Taxonomy" id="1932322"/>
    <lineage>
        <taxon>Eukaryota</taxon>
        <taxon>Fungi</taxon>
        <taxon>Dikarya</taxon>
        <taxon>Ascomycota</taxon>
        <taxon>Pezizomycotina</taxon>
        <taxon>Dothideomycetes</taxon>
        <taxon>Pleosporomycetidae</taxon>
        <taxon>Pleosporales</taxon>
        <taxon>Massarineae</taxon>
        <taxon>Didymosphaeriaceae</taxon>
        <taxon>Didymosphaeria</taxon>
    </lineage>
</organism>
<evidence type="ECO:0000313" key="4">
    <source>
        <dbReference type="Proteomes" id="UP001140513"/>
    </source>
</evidence>
<reference evidence="3" key="1">
    <citation type="submission" date="2022-10" db="EMBL/GenBank/DDBJ databases">
        <title>Tapping the CABI collections for fungal endophytes: first genome assemblies for Collariella, Neodidymelliopsis, Ascochyta clinopodiicola, Didymella pomorum, Didymosphaeria variabile, Neocosmospora piperis and Neocucurbitaria cava.</title>
        <authorList>
            <person name="Hill R."/>
        </authorList>
    </citation>
    <scope>NUCLEOTIDE SEQUENCE</scope>
    <source>
        <strain evidence="3">IMI 356815</strain>
    </source>
</reference>
<feature type="transmembrane region" description="Helical" evidence="1">
    <location>
        <begin position="179"/>
        <end position="200"/>
    </location>
</feature>